<dbReference type="Proteomes" id="UP000054007">
    <property type="component" value="Unassembled WGS sequence"/>
</dbReference>
<accession>A0A0D7B8E5</accession>
<proteinExistence type="predicted"/>
<evidence type="ECO:0000313" key="1">
    <source>
        <dbReference type="EMBL" id="KIY66823.1"/>
    </source>
</evidence>
<name>A0A0D7B8E5_9AGAR</name>
<dbReference type="AlphaFoldDB" id="A0A0D7B8E5"/>
<organism evidence="1 2">
    <name type="scientific">Cylindrobasidium torrendii FP15055 ss-10</name>
    <dbReference type="NCBI Taxonomy" id="1314674"/>
    <lineage>
        <taxon>Eukaryota</taxon>
        <taxon>Fungi</taxon>
        <taxon>Dikarya</taxon>
        <taxon>Basidiomycota</taxon>
        <taxon>Agaricomycotina</taxon>
        <taxon>Agaricomycetes</taxon>
        <taxon>Agaricomycetidae</taxon>
        <taxon>Agaricales</taxon>
        <taxon>Marasmiineae</taxon>
        <taxon>Physalacriaceae</taxon>
        <taxon>Cylindrobasidium</taxon>
    </lineage>
</organism>
<protein>
    <submittedName>
        <fullName evidence="1">Uncharacterized protein</fullName>
    </submittedName>
</protein>
<dbReference type="OrthoDB" id="1601at2759"/>
<evidence type="ECO:0000313" key="2">
    <source>
        <dbReference type="Proteomes" id="UP000054007"/>
    </source>
</evidence>
<reference evidence="1 2" key="1">
    <citation type="journal article" date="2015" name="Fungal Genet. Biol.">
        <title>Evolution of novel wood decay mechanisms in Agaricales revealed by the genome sequences of Fistulina hepatica and Cylindrobasidium torrendii.</title>
        <authorList>
            <person name="Floudas D."/>
            <person name="Held B.W."/>
            <person name="Riley R."/>
            <person name="Nagy L.G."/>
            <person name="Koehler G."/>
            <person name="Ransdell A.S."/>
            <person name="Younus H."/>
            <person name="Chow J."/>
            <person name="Chiniquy J."/>
            <person name="Lipzen A."/>
            <person name="Tritt A."/>
            <person name="Sun H."/>
            <person name="Haridas S."/>
            <person name="LaButti K."/>
            <person name="Ohm R.A."/>
            <person name="Kues U."/>
            <person name="Blanchette R.A."/>
            <person name="Grigoriev I.V."/>
            <person name="Minto R.E."/>
            <person name="Hibbett D.S."/>
        </authorList>
    </citation>
    <scope>NUCLEOTIDE SEQUENCE [LARGE SCALE GENOMIC DNA]</scope>
    <source>
        <strain evidence="1 2">FP15055 ss-10</strain>
    </source>
</reference>
<gene>
    <name evidence="1" type="ORF">CYLTODRAFT_423089</name>
</gene>
<sequence length="79" mass="8903">MATTSIQLFPLRNISQPPSSTSYRCWLQAIKVVCMYRNVIGLALFAFPGALGQPFIFETLQHFRTEFAAASSAEWNRFG</sequence>
<keyword evidence="2" id="KW-1185">Reference proteome</keyword>
<dbReference type="EMBL" id="KN880543">
    <property type="protein sequence ID" value="KIY66823.1"/>
    <property type="molecule type" value="Genomic_DNA"/>
</dbReference>